<evidence type="ECO:0000256" key="3">
    <source>
        <dbReference type="ARBA" id="ARBA00023277"/>
    </source>
</evidence>
<evidence type="ECO:0000313" key="6">
    <source>
        <dbReference type="Proteomes" id="UP000321057"/>
    </source>
</evidence>
<keyword evidence="2 4" id="KW-0464">Manganese</keyword>
<dbReference type="Pfam" id="PF06874">
    <property type="entry name" value="FBPase_2"/>
    <property type="match status" value="1"/>
</dbReference>
<proteinExistence type="inferred from homology"/>
<keyword evidence="1 4" id="KW-0378">Hydrolase</keyword>
<dbReference type="EMBL" id="BKAX01000004">
    <property type="protein sequence ID" value="GEQ05921.1"/>
    <property type="molecule type" value="Genomic_DNA"/>
</dbReference>
<name>A0ABQ0Y3F5_STAGA</name>
<accession>A0ABQ0Y3F5</accession>
<dbReference type="RefSeq" id="WP_042740290.1">
    <property type="nucleotide sequence ID" value="NZ_BKAX01000004.1"/>
</dbReference>
<keyword evidence="3 4" id="KW-0119">Carbohydrate metabolism</keyword>
<sequence>MPRTTDKSVKSRYLDLLAEQFNNKEELATEIINLESILELPKGTEHFVSDLHGEFQSFQHVLRNGSGNVRSKINDIFQDTLTRKEINEFAALVYYPEEKLNLIKNSFNSKSELNEWYITTINRLIKLITYASSKYTRTKLRKSLPKNYVFIIEELLYKSNKYNNKKSYYDKLINQIIDLEQSDDLIIGLSFTVQHLVVNHLHVVGDIYDRGPDPDKIMETLINYPSVDIQWGNHDVLWIGAYAGSKVCLANLLRICARYDNLDITEDAYGINLRPLLTLAEKYYDGTNKAFKPKNSEGLSDRELEQITKIHQAIAIIQFKLEAPIIKRRPNFEMEERLVLESIDYDKNEATLYGKTYPLEHTCFQTIDPENPNQLIDEEIEVMDKLLLSVQQSEKLKRHMTFLMQKGTLYLPYNGNLLIHGCIPVDEHGEMESMTIDGVKYYGRELLDHFEAYVRQSFDHKDIQDDLATDLVWYLWTGKYSSLFGKRAMTTFERYFIADKSAHKETKNPYYHLREDVNMCKKMLKNFGLDPEQGHIINGHTPVKEIDGENPIKADGKMIVIDGGFSKAYQSTTGIAGYTLLYNSFGMQLVAHQHFNSMKHVLLNGADELSIRRVVDKELKRKKIRDTNTGEEIQEKINILKELMHDRFVQ</sequence>
<evidence type="ECO:0000256" key="1">
    <source>
        <dbReference type="ARBA" id="ARBA00022801"/>
    </source>
</evidence>
<keyword evidence="6" id="KW-1185">Reference proteome</keyword>
<comment type="catalytic activity">
    <reaction evidence="4">
        <text>beta-D-fructose 1,6-bisphosphate + H2O = beta-D-fructose 6-phosphate + phosphate</text>
        <dbReference type="Rhea" id="RHEA:11064"/>
        <dbReference type="ChEBI" id="CHEBI:15377"/>
        <dbReference type="ChEBI" id="CHEBI:32966"/>
        <dbReference type="ChEBI" id="CHEBI:43474"/>
        <dbReference type="ChEBI" id="CHEBI:57634"/>
        <dbReference type="EC" id="3.1.3.11"/>
    </reaction>
</comment>
<dbReference type="Proteomes" id="UP000321057">
    <property type="component" value="Unassembled WGS sequence"/>
</dbReference>
<comment type="cofactor">
    <cofactor evidence="4">
        <name>Mn(2+)</name>
        <dbReference type="ChEBI" id="CHEBI:29035"/>
    </cofactor>
</comment>
<comment type="similarity">
    <text evidence="4">Belongs to the FBPase class 3 family.</text>
</comment>
<dbReference type="PIRSF" id="PIRSF000906">
    <property type="entry name" value="FBPtase_Bacill"/>
    <property type="match status" value="1"/>
</dbReference>
<dbReference type="InterPro" id="IPR009164">
    <property type="entry name" value="FBPtase_class3"/>
</dbReference>
<comment type="caution">
    <text evidence="5">The sequence shown here is derived from an EMBL/GenBank/DDBJ whole genome shotgun (WGS) entry which is preliminary data.</text>
</comment>
<evidence type="ECO:0000256" key="4">
    <source>
        <dbReference type="HAMAP-Rule" id="MF_01854"/>
    </source>
</evidence>
<dbReference type="InterPro" id="IPR029052">
    <property type="entry name" value="Metallo-depent_PP-like"/>
</dbReference>
<evidence type="ECO:0000256" key="2">
    <source>
        <dbReference type="ARBA" id="ARBA00023211"/>
    </source>
</evidence>
<protein>
    <recommendedName>
        <fullName evidence="4">Fructose-1,6-bisphosphatase class 3</fullName>
        <shortName evidence="4">FBPase class 3</shortName>
        <ecNumber evidence="4">3.1.3.11</ecNumber>
    </recommendedName>
    <alternativeName>
        <fullName evidence="4">D-fructose-1,6-bisphosphate 1-phosphohydrolase class 3</fullName>
    </alternativeName>
</protein>
<gene>
    <name evidence="4 5" type="primary">fbp</name>
    <name evidence="5" type="ORF">SGA02_17490</name>
</gene>
<dbReference type="EC" id="3.1.3.11" evidence="4"/>
<reference evidence="5 6" key="1">
    <citation type="submission" date="2019-07" db="EMBL/GenBank/DDBJ databases">
        <title>Whole genome shotgun sequence of Staphylococcus gallinarum NBRC 109767.</title>
        <authorList>
            <person name="Hosoyama A."/>
            <person name="Uohara A."/>
            <person name="Ohji S."/>
            <person name="Ichikawa N."/>
        </authorList>
    </citation>
    <scope>NUCLEOTIDE SEQUENCE [LARGE SCALE GENOMIC DNA]</scope>
    <source>
        <strain evidence="5 6">NBRC 109767</strain>
    </source>
</reference>
<evidence type="ECO:0000313" key="5">
    <source>
        <dbReference type="EMBL" id="GEQ05921.1"/>
    </source>
</evidence>
<dbReference type="SUPFAM" id="SSF56300">
    <property type="entry name" value="Metallo-dependent phosphatases"/>
    <property type="match status" value="1"/>
</dbReference>
<dbReference type="HAMAP" id="MF_01854">
    <property type="entry name" value="FBPase_class3"/>
    <property type="match status" value="1"/>
</dbReference>
<organism evidence="5 6">
    <name type="scientific">Staphylococcus gallinarum</name>
    <dbReference type="NCBI Taxonomy" id="1293"/>
    <lineage>
        <taxon>Bacteria</taxon>
        <taxon>Bacillati</taxon>
        <taxon>Bacillota</taxon>
        <taxon>Bacilli</taxon>
        <taxon>Bacillales</taxon>
        <taxon>Staphylococcaceae</taxon>
        <taxon>Staphylococcus</taxon>
    </lineage>
</organism>
<comment type="pathway">
    <text evidence="4">Carbohydrate biosynthesis; gluconeogenesis.</text>
</comment>
<dbReference type="Gene3D" id="3.60.21.10">
    <property type="match status" value="1"/>
</dbReference>